<protein>
    <recommendedName>
        <fullName evidence="6">Pentatricopeptide repeat-containing protein</fullName>
    </recommendedName>
</protein>
<comment type="caution">
    <text evidence="4">The sequence shown here is derived from an EMBL/GenBank/DDBJ whole genome shotgun (WGS) entry which is preliminary data.</text>
</comment>
<dbReference type="InterPro" id="IPR002885">
    <property type="entry name" value="PPR_rpt"/>
</dbReference>
<dbReference type="Proteomes" id="UP001165160">
    <property type="component" value="Unassembled WGS sequence"/>
</dbReference>
<evidence type="ECO:0000313" key="5">
    <source>
        <dbReference type="Proteomes" id="UP001165160"/>
    </source>
</evidence>
<evidence type="ECO:0008006" key="6">
    <source>
        <dbReference type="Google" id="ProtNLM"/>
    </source>
</evidence>
<evidence type="ECO:0000313" key="4">
    <source>
        <dbReference type="EMBL" id="GMI15614.1"/>
    </source>
</evidence>
<dbReference type="AlphaFoldDB" id="A0A9W7FP34"/>
<evidence type="ECO:0000256" key="2">
    <source>
        <dbReference type="PROSITE-ProRule" id="PRU00708"/>
    </source>
</evidence>
<feature type="compositionally biased region" description="Polar residues" evidence="3">
    <location>
        <begin position="1"/>
        <end position="20"/>
    </location>
</feature>
<dbReference type="InterPro" id="IPR011990">
    <property type="entry name" value="TPR-like_helical_dom_sf"/>
</dbReference>
<proteinExistence type="predicted"/>
<dbReference type="PANTHER" id="PTHR47941">
    <property type="entry name" value="PENTATRICOPEPTIDE REPEAT-CONTAINING PROTEIN 3, MITOCHONDRIAL"/>
    <property type="match status" value="1"/>
</dbReference>
<organism evidence="4 5">
    <name type="scientific">Triparma verrucosa</name>
    <dbReference type="NCBI Taxonomy" id="1606542"/>
    <lineage>
        <taxon>Eukaryota</taxon>
        <taxon>Sar</taxon>
        <taxon>Stramenopiles</taxon>
        <taxon>Ochrophyta</taxon>
        <taxon>Bolidophyceae</taxon>
        <taxon>Parmales</taxon>
        <taxon>Triparmaceae</taxon>
        <taxon>Triparma</taxon>
    </lineage>
</organism>
<dbReference type="PROSITE" id="PS51375">
    <property type="entry name" value="PPR"/>
    <property type="match status" value="3"/>
</dbReference>
<sequence>MSSSIDQSFPAADNNNSPYTTKIDDDDDTSSTFQYGPLPTDSGATFRVVLNLQSDSGLVLGDVSDDSTFLDVSTRNFIGREDDKLKDGANTATRPRDAKGVYVAYVASDSPAFALGVRPGDLIKETSATVGDSTWPLSTIKGLQTSLQSRARMASTVSFVLNRVKDSTEKDIIVEEFELQLNKPIGLELTQNYTPNGRKIVCVSKVTDTKNDLNSVKVGDRVVAVEAAFGGRFWPHSTVDGVVGAVNGRLPGQSVRIKFARDIQVGKYDVKDVTSLSTTAQSFKELSSESASKTAATGSATHKLLLTRSCDIIKNYVKEHIPNADNKDFLLPARAADSVLTVLAEADAQLDSITLATVMGAYLVSRESSSVARAFEAATGVSASGRTTTTEQTHVWFGKDGKTHRVAPNIYAVDLQTGTALLRAHALAGDFKSAVRVLKLLLSWSENGGIKVDSYAWNVALSAARTASDYLGALKLYETIPAKMRTQATYNTMLSLHARNRNYEEAEKLFQTMRSSERVDSIAVTAIMKSRADARDLEGVTEIFEWAKAQNFNIDLQMYNTLLLAFVKNGEWQGVNDVTEAMALQNIEPDAITYSYLMNGLLNSKKYGECLSVFESALDVKKAVSSVSLFTTAITAAARTKQFDKAMGLVGKMKMEGLRPNVKTLTSLVNACTLSSRGDIALEVWKATLEKSEDVDGRARLAVLRACCQQSKWDDALALLESGGDGQHPHIFKGKELMEGYDALMFAAISMKEFDVAMKVLEQFLGLGFIPSNAIMVTFIRSMNIANRSGVSSDSVKFLYMLIDRIMCRKIKINGSMYSFLLHRMVDFAESEREAGDSDADVRLRQMCRMLVDAKKRDGAIISSLMPPEQVCVAGGWAEIFDDNELVDDVVLGELETPPLLVRVNAEERSKVGAAEQRVLRYARRRRAKV</sequence>
<dbReference type="EMBL" id="BRXX01000526">
    <property type="protein sequence ID" value="GMI15614.1"/>
    <property type="molecule type" value="Genomic_DNA"/>
</dbReference>
<gene>
    <name evidence="4" type="ORF">TrVE_jg43</name>
</gene>
<feature type="repeat" description="PPR" evidence="2">
    <location>
        <begin position="486"/>
        <end position="516"/>
    </location>
</feature>
<accession>A0A9W7FP34</accession>
<keyword evidence="1" id="KW-0677">Repeat</keyword>
<reference evidence="5" key="1">
    <citation type="journal article" date="2023" name="Commun. Biol.">
        <title>Genome analysis of Parmales, the sister group of diatoms, reveals the evolutionary specialization of diatoms from phago-mixotrophs to photoautotrophs.</title>
        <authorList>
            <person name="Ban H."/>
            <person name="Sato S."/>
            <person name="Yoshikawa S."/>
            <person name="Yamada K."/>
            <person name="Nakamura Y."/>
            <person name="Ichinomiya M."/>
            <person name="Sato N."/>
            <person name="Blanc-Mathieu R."/>
            <person name="Endo H."/>
            <person name="Kuwata A."/>
            <person name="Ogata H."/>
        </authorList>
    </citation>
    <scope>NUCLEOTIDE SEQUENCE [LARGE SCALE GENOMIC DNA]</scope>
    <source>
        <strain evidence="5">NIES 3699</strain>
    </source>
</reference>
<dbReference type="NCBIfam" id="TIGR00756">
    <property type="entry name" value="PPR"/>
    <property type="match status" value="2"/>
</dbReference>
<dbReference type="Gene3D" id="1.25.40.10">
    <property type="entry name" value="Tetratricopeptide repeat domain"/>
    <property type="match status" value="4"/>
</dbReference>
<evidence type="ECO:0000256" key="3">
    <source>
        <dbReference type="SAM" id="MobiDB-lite"/>
    </source>
</evidence>
<dbReference type="Pfam" id="PF01535">
    <property type="entry name" value="PPR"/>
    <property type="match status" value="1"/>
</dbReference>
<feature type="region of interest" description="Disordered" evidence="3">
    <location>
        <begin position="1"/>
        <end position="37"/>
    </location>
</feature>
<feature type="repeat" description="PPR" evidence="2">
    <location>
        <begin position="626"/>
        <end position="660"/>
    </location>
</feature>
<dbReference type="Gene3D" id="2.30.42.10">
    <property type="match status" value="1"/>
</dbReference>
<dbReference type="InterPro" id="IPR036034">
    <property type="entry name" value="PDZ_sf"/>
</dbReference>
<name>A0A9W7FP34_9STRA</name>
<evidence type="ECO:0000256" key="1">
    <source>
        <dbReference type="ARBA" id="ARBA00022737"/>
    </source>
</evidence>
<dbReference type="Pfam" id="PF13041">
    <property type="entry name" value="PPR_2"/>
    <property type="match status" value="2"/>
</dbReference>
<keyword evidence="5" id="KW-1185">Reference proteome</keyword>
<feature type="repeat" description="PPR" evidence="2">
    <location>
        <begin position="555"/>
        <end position="589"/>
    </location>
</feature>
<dbReference type="SUPFAM" id="SSF48452">
    <property type="entry name" value="TPR-like"/>
    <property type="match status" value="1"/>
</dbReference>